<dbReference type="InterPro" id="IPR001087">
    <property type="entry name" value="GDSL"/>
</dbReference>
<proteinExistence type="predicted"/>
<dbReference type="PANTHER" id="PTHR45648">
    <property type="entry name" value="GDSL LIPASE/ACYLHYDROLASE FAMILY PROTEIN (AFU_ORTHOLOGUE AFUA_4G14700)"/>
    <property type="match status" value="1"/>
</dbReference>
<dbReference type="Pfam" id="PF00657">
    <property type="entry name" value="Lipase_GDSL"/>
    <property type="match status" value="1"/>
</dbReference>
<reference evidence="3" key="1">
    <citation type="submission" date="2022-10" db="EMBL/GenBank/DDBJ databases">
        <title>Tapping the CABI collections for fungal endophytes: first genome assemblies for Collariella, Neodidymelliopsis, Ascochyta clinopodiicola, Didymella pomorum, Didymosphaeria variabile, Neocosmospora piperis and Neocucurbitaria cava.</title>
        <authorList>
            <person name="Hill R."/>
        </authorList>
    </citation>
    <scope>NUCLEOTIDE SEQUENCE</scope>
    <source>
        <strain evidence="3">IMI 355082</strain>
    </source>
</reference>
<dbReference type="InterPro" id="IPR036514">
    <property type="entry name" value="SGNH_hydro_sf"/>
</dbReference>
<feature type="signal peptide" evidence="2">
    <location>
        <begin position="1"/>
        <end position="18"/>
    </location>
</feature>
<dbReference type="Proteomes" id="UP001140453">
    <property type="component" value="Unassembled WGS sequence"/>
</dbReference>
<sequence>MVFAYLAISHLAVGFAAAAVGINGFTNLFTFGDSYTSIDFQVSGAQPNASNPIGNPALPGVDTDNGYNWVGYLVTTYNDSLVLAYDFAVAGATVDSDIVPQYESSVRDFVQQVTEFQNHYSDSDIWNSSNSLFTSWFGINDIINGYAPANWSITANETVTQYFEEVQLLYDAGARNFVVFMVPPFWRAPKYLATNATTQEVQDTEKTLIGDLNDRYLARLAEFEEDNVDASVWTLNTTTVFDLALDNPTAYGSPDATCYDGDGTSCLWWNDLHPGQAIQNLVAQAVKNITSS</sequence>
<keyword evidence="2" id="KW-0732">Signal</keyword>
<dbReference type="Gene3D" id="3.40.50.1110">
    <property type="entry name" value="SGNH hydrolase"/>
    <property type="match status" value="1"/>
</dbReference>
<comment type="caution">
    <text evidence="3">The sequence shown here is derived from an EMBL/GenBank/DDBJ whole genome shotgun (WGS) entry which is preliminary data.</text>
</comment>
<evidence type="ECO:0000313" key="3">
    <source>
        <dbReference type="EMBL" id="KAJ4387613.1"/>
    </source>
</evidence>
<evidence type="ECO:0000313" key="4">
    <source>
        <dbReference type="Proteomes" id="UP001140453"/>
    </source>
</evidence>
<dbReference type="SUPFAM" id="SSF52266">
    <property type="entry name" value="SGNH hydrolase"/>
    <property type="match status" value="1"/>
</dbReference>
<accession>A0A9W8YMI2</accession>
<dbReference type="OrthoDB" id="1600564at2759"/>
<dbReference type="PANTHER" id="PTHR45648:SF22">
    <property type="entry name" value="GDSL LIPASE_ACYLHYDROLASE FAMILY PROTEIN (AFU_ORTHOLOGUE AFUA_4G14700)"/>
    <property type="match status" value="1"/>
</dbReference>
<dbReference type="EMBL" id="JAPEVB010000005">
    <property type="protein sequence ID" value="KAJ4387613.1"/>
    <property type="molecule type" value="Genomic_DNA"/>
</dbReference>
<gene>
    <name evidence="3" type="ORF">N0V93_008209</name>
</gene>
<dbReference type="CDD" id="cd01846">
    <property type="entry name" value="fatty_acyltransferase_like"/>
    <property type="match status" value="1"/>
</dbReference>
<keyword evidence="1" id="KW-0378">Hydrolase</keyword>
<evidence type="ECO:0000256" key="1">
    <source>
        <dbReference type="ARBA" id="ARBA00022801"/>
    </source>
</evidence>
<keyword evidence="4" id="KW-1185">Reference proteome</keyword>
<dbReference type="GO" id="GO:0016788">
    <property type="term" value="F:hydrolase activity, acting on ester bonds"/>
    <property type="evidence" value="ECO:0007669"/>
    <property type="project" value="InterPro"/>
</dbReference>
<dbReference type="InterPro" id="IPR051058">
    <property type="entry name" value="GDSL_Est/Lipase"/>
</dbReference>
<organism evidence="3 4">
    <name type="scientific">Gnomoniopsis smithogilvyi</name>
    <dbReference type="NCBI Taxonomy" id="1191159"/>
    <lineage>
        <taxon>Eukaryota</taxon>
        <taxon>Fungi</taxon>
        <taxon>Dikarya</taxon>
        <taxon>Ascomycota</taxon>
        <taxon>Pezizomycotina</taxon>
        <taxon>Sordariomycetes</taxon>
        <taxon>Sordariomycetidae</taxon>
        <taxon>Diaporthales</taxon>
        <taxon>Gnomoniaceae</taxon>
        <taxon>Gnomoniopsis</taxon>
    </lineage>
</organism>
<dbReference type="AlphaFoldDB" id="A0A9W8YMI2"/>
<feature type="chain" id="PRO_5040774005" description="Carbohydrate esterase family 16 protein" evidence="2">
    <location>
        <begin position="19"/>
        <end position="292"/>
    </location>
</feature>
<evidence type="ECO:0008006" key="5">
    <source>
        <dbReference type="Google" id="ProtNLM"/>
    </source>
</evidence>
<name>A0A9W8YMI2_9PEZI</name>
<protein>
    <recommendedName>
        <fullName evidence="5">Carbohydrate esterase family 16 protein</fullName>
    </recommendedName>
</protein>
<evidence type="ECO:0000256" key="2">
    <source>
        <dbReference type="SAM" id="SignalP"/>
    </source>
</evidence>